<proteinExistence type="inferred from homology"/>
<keyword evidence="2" id="KW-0805">Transcription regulation</keyword>
<evidence type="ECO:0000256" key="1">
    <source>
        <dbReference type="ARBA" id="ARBA00009437"/>
    </source>
</evidence>
<dbReference type="PRINTS" id="PR00039">
    <property type="entry name" value="HTHLYSR"/>
</dbReference>
<sequence>MIERRHIEVFLAIVDAGSMSRAADEMRVSQPSISQAVASLERQLGAKVFKRTSTGAALTEIGSRLVEPARAIMDNFDAVARTGSTGSSERARLNITMPSILARHPGIAVISEFIRRHQDVTVRVNDQTSVGGVWEDVVRAKSEIGFTTTPEDASVVTVPLGHHRIKVAFPPNDAPPNDEPLTRQELSALTVVTGLPKGAYTRRILGRALADRELFLRQVVETSHRHTVEDFVLAGVGPALMIAPEADVLAQRGAVVREISPPIDRPFFLIHSKRRLSPAAEHFVAVCRQVCQAEELGSIPSDR</sequence>
<evidence type="ECO:0000259" key="5">
    <source>
        <dbReference type="PROSITE" id="PS50931"/>
    </source>
</evidence>
<dbReference type="Gene3D" id="3.40.190.290">
    <property type="match status" value="1"/>
</dbReference>
<dbReference type="InterPro" id="IPR036390">
    <property type="entry name" value="WH_DNA-bd_sf"/>
</dbReference>
<evidence type="ECO:0000313" key="6">
    <source>
        <dbReference type="EMBL" id="RLV57248.1"/>
    </source>
</evidence>
<organism evidence="6 7">
    <name type="scientific">Aeromicrobium phragmitis</name>
    <dbReference type="NCBI Taxonomy" id="2478914"/>
    <lineage>
        <taxon>Bacteria</taxon>
        <taxon>Bacillati</taxon>
        <taxon>Actinomycetota</taxon>
        <taxon>Actinomycetes</taxon>
        <taxon>Propionibacteriales</taxon>
        <taxon>Nocardioidaceae</taxon>
        <taxon>Aeromicrobium</taxon>
    </lineage>
</organism>
<accession>A0A3L8PS77</accession>
<gene>
    <name evidence="6" type="ORF">D9V41_00920</name>
</gene>
<dbReference type="CDD" id="cd05466">
    <property type="entry name" value="PBP2_LTTR_substrate"/>
    <property type="match status" value="1"/>
</dbReference>
<dbReference type="SUPFAM" id="SSF46785">
    <property type="entry name" value="Winged helix' DNA-binding domain"/>
    <property type="match status" value="1"/>
</dbReference>
<evidence type="ECO:0000313" key="7">
    <source>
        <dbReference type="Proteomes" id="UP000282515"/>
    </source>
</evidence>
<keyword evidence="7" id="KW-1185">Reference proteome</keyword>
<dbReference type="InterPro" id="IPR036388">
    <property type="entry name" value="WH-like_DNA-bd_sf"/>
</dbReference>
<dbReference type="EMBL" id="RDBF01000001">
    <property type="protein sequence ID" value="RLV57248.1"/>
    <property type="molecule type" value="Genomic_DNA"/>
</dbReference>
<dbReference type="Proteomes" id="UP000282515">
    <property type="component" value="Unassembled WGS sequence"/>
</dbReference>
<dbReference type="InterPro" id="IPR000847">
    <property type="entry name" value="LysR_HTH_N"/>
</dbReference>
<keyword evidence="3" id="KW-0238">DNA-binding</keyword>
<feature type="domain" description="HTH lysR-type" evidence="5">
    <location>
        <begin position="2"/>
        <end position="59"/>
    </location>
</feature>
<dbReference type="RefSeq" id="WP_121792656.1">
    <property type="nucleotide sequence ID" value="NZ_RDBF01000001.1"/>
</dbReference>
<dbReference type="Pfam" id="PF00126">
    <property type="entry name" value="HTH_1"/>
    <property type="match status" value="1"/>
</dbReference>
<evidence type="ECO:0000256" key="2">
    <source>
        <dbReference type="ARBA" id="ARBA00023015"/>
    </source>
</evidence>
<comment type="caution">
    <text evidence="6">The sequence shown here is derived from an EMBL/GenBank/DDBJ whole genome shotgun (WGS) entry which is preliminary data.</text>
</comment>
<dbReference type="OrthoDB" id="3171102at2"/>
<dbReference type="PROSITE" id="PS50931">
    <property type="entry name" value="HTH_LYSR"/>
    <property type="match status" value="1"/>
</dbReference>
<name>A0A3L8PS77_9ACTN</name>
<dbReference type="FunFam" id="1.10.10.10:FF:000001">
    <property type="entry name" value="LysR family transcriptional regulator"/>
    <property type="match status" value="1"/>
</dbReference>
<dbReference type="InterPro" id="IPR005119">
    <property type="entry name" value="LysR_subst-bd"/>
</dbReference>
<comment type="similarity">
    <text evidence="1">Belongs to the LysR transcriptional regulatory family.</text>
</comment>
<dbReference type="PANTHER" id="PTHR30126">
    <property type="entry name" value="HTH-TYPE TRANSCRIPTIONAL REGULATOR"/>
    <property type="match status" value="1"/>
</dbReference>
<evidence type="ECO:0000256" key="4">
    <source>
        <dbReference type="ARBA" id="ARBA00023163"/>
    </source>
</evidence>
<protein>
    <submittedName>
        <fullName evidence="6">LysR family transcriptional regulator</fullName>
    </submittedName>
</protein>
<dbReference type="PANTHER" id="PTHR30126:SF94">
    <property type="entry name" value="LYSR FAMILY TRANSCRIPTIONAL REGULATOR"/>
    <property type="match status" value="1"/>
</dbReference>
<evidence type="ECO:0000256" key="3">
    <source>
        <dbReference type="ARBA" id="ARBA00023125"/>
    </source>
</evidence>
<dbReference type="Pfam" id="PF03466">
    <property type="entry name" value="LysR_substrate"/>
    <property type="match status" value="1"/>
</dbReference>
<reference evidence="6 7" key="1">
    <citation type="submission" date="2018-10" db="EMBL/GenBank/DDBJ databases">
        <title>Aeromicrobium sp. 9W16Y-2 whole genome shotgun sequence.</title>
        <authorList>
            <person name="Li F."/>
        </authorList>
    </citation>
    <scope>NUCLEOTIDE SEQUENCE [LARGE SCALE GENOMIC DNA]</scope>
    <source>
        <strain evidence="6 7">9W16Y-2</strain>
    </source>
</reference>
<dbReference type="GO" id="GO:0000976">
    <property type="term" value="F:transcription cis-regulatory region binding"/>
    <property type="evidence" value="ECO:0007669"/>
    <property type="project" value="TreeGrafter"/>
</dbReference>
<keyword evidence="4" id="KW-0804">Transcription</keyword>
<dbReference type="Gene3D" id="1.10.10.10">
    <property type="entry name" value="Winged helix-like DNA-binding domain superfamily/Winged helix DNA-binding domain"/>
    <property type="match status" value="1"/>
</dbReference>
<dbReference type="GO" id="GO:0003700">
    <property type="term" value="F:DNA-binding transcription factor activity"/>
    <property type="evidence" value="ECO:0007669"/>
    <property type="project" value="InterPro"/>
</dbReference>
<dbReference type="SUPFAM" id="SSF53850">
    <property type="entry name" value="Periplasmic binding protein-like II"/>
    <property type="match status" value="1"/>
</dbReference>
<dbReference type="AlphaFoldDB" id="A0A3L8PS77"/>